<dbReference type="Proteomes" id="UP000319353">
    <property type="component" value="Unassembled WGS sequence"/>
</dbReference>
<dbReference type="InterPro" id="IPR002328">
    <property type="entry name" value="ADH_Zn_CS"/>
</dbReference>
<dbReference type="InterPro" id="IPR036291">
    <property type="entry name" value="NAD(P)-bd_dom_sf"/>
</dbReference>
<dbReference type="SUPFAM" id="SSF51735">
    <property type="entry name" value="NAD(P)-binding Rossmann-fold domains"/>
    <property type="match status" value="1"/>
</dbReference>
<evidence type="ECO:0000313" key="7">
    <source>
        <dbReference type="EMBL" id="TMJ06277.1"/>
    </source>
</evidence>
<dbReference type="InterPro" id="IPR050129">
    <property type="entry name" value="Zn_alcohol_dh"/>
</dbReference>
<dbReference type="PROSITE" id="PS00059">
    <property type="entry name" value="ADH_ZINC"/>
    <property type="match status" value="1"/>
</dbReference>
<comment type="similarity">
    <text evidence="4">Belongs to the zinc-containing alcohol dehydrogenase family.</text>
</comment>
<evidence type="ECO:0000256" key="1">
    <source>
        <dbReference type="ARBA" id="ARBA00022723"/>
    </source>
</evidence>
<feature type="domain" description="Alcohol dehydrogenase-like N-terminal" evidence="6">
    <location>
        <begin position="37"/>
        <end position="165"/>
    </location>
</feature>
<keyword evidence="1 4" id="KW-0479">Metal-binding</keyword>
<evidence type="ECO:0000259" key="5">
    <source>
        <dbReference type="Pfam" id="PF00107"/>
    </source>
</evidence>
<protein>
    <submittedName>
        <fullName evidence="7">Zinc-binding dehydrogenase</fullName>
    </submittedName>
</protein>
<organism evidence="7 8">
    <name type="scientific">Candidatus Segetimicrobium genomatis</name>
    <dbReference type="NCBI Taxonomy" id="2569760"/>
    <lineage>
        <taxon>Bacteria</taxon>
        <taxon>Bacillati</taxon>
        <taxon>Candidatus Sysuimicrobiota</taxon>
        <taxon>Candidatus Sysuimicrobiia</taxon>
        <taxon>Candidatus Sysuimicrobiales</taxon>
        <taxon>Candidatus Segetimicrobiaceae</taxon>
        <taxon>Candidatus Segetimicrobium</taxon>
    </lineage>
</organism>
<dbReference type="EMBL" id="VBAL01000018">
    <property type="protein sequence ID" value="TMJ06277.1"/>
    <property type="molecule type" value="Genomic_DNA"/>
</dbReference>
<evidence type="ECO:0000256" key="4">
    <source>
        <dbReference type="RuleBase" id="RU361277"/>
    </source>
</evidence>
<comment type="caution">
    <text evidence="7">The sequence shown here is derived from an EMBL/GenBank/DDBJ whole genome shotgun (WGS) entry which is preliminary data.</text>
</comment>
<dbReference type="InterPro" id="IPR013154">
    <property type="entry name" value="ADH-like_N"/>
</dbReference>
<reference evidence="7 8" key="1">
    <citation type="journal article" date="2019" name="Nat. Microbiol.">
        <title>Mediterranean grassland soil C-N compound turnover is dependent on rainfall and depth, and is mediated by genomically divergent microorganisms.</title>
        <authorList>
            <person name="Diamond S."/>
            <person name="Andeer P.F."/>
            <person name="Li Z."/>
            <person name="Crits-Christoph A."/>
            <person name="Burstein D."/>
            <person name="Anantharaman K."/>
            <person name="Lane K.R."/>
            <person name="Thomas B.C."/>
            <person name="Pan C."/>
            <person name="Northen T.R."/>
            <person name="Banfield J.F."/>
        </authorList>
    </citation>
    <scope>NUCLEOTIDE SEQUENCE [LARGE SCALE GENOMIC DNA]</scope>
    <source>
        <strain evidence="7">NP_4</strain>
    </source>
</reference>
<evidence type="ECO:0000313" key="8">
    <source>
        <dbReference type="Proteomes" id="UP000319353"/>
    </source>
</evidence>
<dbReference type="GO" id="GO:0016491">
    <property type="term" value="F:oxidoreductase activity"/>
    <property type="evidence" value="ECO:0007669"/>
    <property type="project" value="UniProtKB-KW"/>
</dbReference>
<feature type="domain" description="Alcohol dehydrogenase-like C-terminal" evidence="5">
    <location>
        <begin position="206"/>
        <end position="334"/>
    </location>
</feature>
<dbReference type="SUPFAM" id="SSF50129">
    <property type="entry name" value="GroES-like"/>
    <property type="match status" value="1"/>
</dbReference>
<name>A0A537LEY3_9BACT</name>
<dbReference type="GO" id="GO:0008270">
    <property type="term" value="F:zinc ion binding"/>
    <property type="evidence" value="ECO:0007669"/>
    <property type="project" value="InterPro"/>
</dbReference>
<dbReference type="InterPro" id="IPR013149">
    <property type="entry name" value="ADH-like_C"/>
</dbReference>
<dbReference type="Pfam" id="PF08240">
    <property type="entry name" value="ADH_N"/>
    <property type="match status" value="1"/>
</dbReference>
<evidence type="ECO:0000259" key="6">
    <source>
        <dbReference type="Pfam" id="PF08240"/>
    </source>
</evidence>
<dbReference type="PANTHER" id="PTHR43401:SF2">
    <property type="entry name" value="L-THREONINE 3-DEHYDROGENASE"/>
    <property type="match status" value="1"/>
</dbReference>
<dbReference type="PANTHER" id="PTHR43401">
    <property type="entry name" value="L-THREONINE 3-DEHYDROGENASE"/>
    <property type="match status" value="1"/>
</dbReference>
<gene>
    <name evidence="7" type="ORF">E6H01_02175</name>
</gene>
<sequence length="376" mass="39834">MDGSLAKTTGVRMVTAAVAVAPLRTELRQLPVPAVGPEDGLLAVDACGLCGTDWDFYTRQRGAHLGPLILGHEIVGRVAELGESAAKRWNIASGDRIAVEEFLPCGQCEFCKSGRPALCEATDSRSEGPFLRYGATSIDIPPGLWGGFSEILYLHPRALVHRIPDDLSSDLATLFVPVSNGVRWVLKEGRLPRGGTAVIIGPGAHGLGCVVAAVEGGAQHIIAVSRSSAARLEAARALGAIPIAADRTDVVATVREITNGEMADLIVDLAPGAPETVETALALARKGATIILAASKRGKPVTGSFNDIVIRKELTVKGVRGRDYQSVEEALRIIGSRRYPLEHIRTHEFPLSQADQALRVLGERTDPSAIHVTVVP</sequence>
<keyword evidence="2 4" id="KW-0862">Zinc</keyword>
<dbReference type="Pfam" id="PF00107">
    <property type="entry name" value="ADH_zinc_N"/>
    <property type="match status" value="1"/>
</dbReference>
<dbReference type="InterPro" id="IPR011032">
    <property type="entry name" value="GroES-like_sf"/>
</dbReference>
<comment type="cofactor">
    <cofactor evidence="4">
        <name>Zn(2+)</name>
        <dbReference type="ChEBI" id="CHEBI:29105"/>
    </cofactor>
</comment>
<evidence type="ECO:0000256" key="3">
    <source>
        <dbReference type="ARBA" id="ARBA00023002"/>
    </source>
</evidence>
<dbReference type="AlphaFoldDB" id="A0A537LEY3"/>
<evidence type="ECO:0000256" key="2">
    <source>
        <dbReference type="ARBA" id="ARBA00022833"/>
    </source>
</evidence>
<dbReference type="Gene3D" id="3.90.180.10">
    <property type="entry name" value="Medium-chain alcohol dehydrogenases, catalytic domain"/>
    <property type="match status" value="1"/>
</dbReference>
<proteinExistence type="inferred from homology"/>
<keyword evidence="3" id="KW-0560">Oxidoreductase</keyword>
<accession>A0A537LEY3</accession>
<dbReference type="Gene3D" id="3.40.50.720">
    <property type="entry name" value="NAD(P)-binding Rossmann-like Domain"/>
    <property type="match status" value="1"/>
</dbReference>